<protein>
    <submittedName>
        <fullName evidence="2">Uncharacterized protein</fullName>
    </submittedName>
</protein>
<dbReference type="EMBL" id="ML977608">
    <property type="protein sequence ID" value="KAF1997883.1"/>
    <property type="molecule type" value="Genomic_DNA"/>
</dbReference>
<dbReference type="AlphaFoldDB" id="A0A6A5W7G0"/>
<evidence type="ECO:0000256" key="1">
    <source>
        <dbReference type="SAM" id="MobiDB-lite"/>
    </source>
</evidence>
<keyword evidence="3" id="KW-1185">Reference proteome</keyword>
<feature type="compositionally biased region" description="Polar residues" evidence="1">
    <location>
        <begin position="16"/>
        <end position="25"/>
    </location>
</feature>
<feature type="compositionally biased region" description="Polar residues" evidence="1">
    <location>
        <begin position="109"/>
        <end position="119"/>
    </location>
</feature>
<gene>
    <name evidence="2" type="ORF">P154DRAFT_524430</name>
</gene>
<proteinExistence type="predicted"/>
<evidence type="ECO:0000313" key="2">
    <source>
        <dbReference type="EMBL" id="KAF1997883.1"/>
    </source>
</evidence>
<name>A0A6A5W7G0_9PLEO</name>
<organism evidence="2 3">
    <name type="scientific">Amniculicola lignicola CBS 123094</name>
    <dbReference type="NCBI Taxonomy" id="1392246"/>
    <lineage>
        <taxon>Eukaryota</taxon>
        <taxon>Fungi</taxon>
        <taxon>Dikarya</taxon>
        <taxon>Ascomycota</taxon>
        <taxon>Pezizomycotina</taxon>
        <taxon>Dothideomycetes</taxon>
        <taxon>Pleosporomycetidae</taxon>
        <taxon>Pleosporales</taxon>
        <taxon>Amniculicolaceae</taxon>
        <taxon>Amniculicola</taxon>
    </lineage>
</organism>
<accession>A0A6A5W7G0</accession>
<sequence>MLIGAAKVCYADQVPQPSQLWSTESTEARVLPTDPLSTDHILEAGNHPPASNSQPNPHKPKILSSNYSFSTLPLPLRHSRRPPLPFPIPSSSYSGPPPSLPPIQAPIQLESQPQLHPSP</sequence>
<evidence type="ECO:0000313" key="3">
    <source>
        <dbReference type="Proteomes" id="UP000799779"/>
    </source>
</evidence>
<dbReference type="Proteomes" id="UP000799779">
    <property type="component" value="Unassembled WGS sequence"/>
</dbReference>
<reference evidence="2" key="1">
    <citation type="journal article" date="2020" name="Stud. Mycol.">
        <title>101 Dothideomycetes genomes: a test case for predicting lifestyles and emergence of pathogens.</title>
        <authorList>
            <person name="Haridas S."/>
            <person name="Albert R."/>
            <person name="Binder M."/>
            <person name="Bloem J."/>
            <person name="Labutti K."/>
            <person name="Salamov A."/>
            <person name="Andreopoulos B."/>
            <person name="Baker S."/>
            <person name="Barry K."/>
            <person name="Bills G."/>
            <person name="Bluhm B."/>
            <person name="Cannon C."/>
            <person name="Castanera R."/>
            <person name="Culley D."/>
            <person name="Daum C."/>
            <person name="Ezra D."/>
            <person name="Gonzalez J."/>
            <person name="Henrissat B."/>
            <person name="Kuo A."/>
            <person name="Liang C."/>
            <person name="Lipzen A."/>
            <person name="Lutzoni F."/>
            <person name="Magnuson J."/>
            <person name="Mondo S."/>
            <person name="Nolan M."/>
            <person name="Ohm R."/>
            <person name="Pangilinan J."/>
            <person name="Park H.-J."/>
            <person name="Ramirez L."/>
            <person name="Alfaro M."/>
            <person name="Sun H."/>
            <person name="Tritt A."/>
            <person name="Yoshinaga Y."/>
            <person name="Zwiers L.-H."/>
            <person name="Turgeon B."/>
            <person name="Goodwin S."/>
            <person name="Spatafora J."/>
            <person name="Crous P."/>
            <person name="Grigoriev I."/>
        </authorList>
    </citation>
    <scope>NUCLEOTIDE SEQUENCE</scope>
    <source>
        <strain evidence="2">CBS 123094</strain>
    </source>
</reference>
<feature type="compositionally biased region" description="Pro residues" evidence="1">
    <location>
        <begin position="95"/>
        <end position="104"/>
    </location>
</feature>
<feature type="region of interest" description="Disordered" evidence="1">
    <location>
        <begin position="16"/>
        <end position="119"/>
    </location>
</feature>